<dbReference type="AlphaFoldDB" id="A0AB39KQ44"/>
<dbReference type="SUPFAM" id="SSF160574">
    <property type="entry name" value="BT0923-like"/>
    <property type="match status" value="1"/>
</dbReference>
<feature type="signal peptide" evidence="1">
    <location>
        <begin position="1"/>
        <end position="23"/>
    </location>
</feature>
<feature type="chain" id="PRO_5044294706" description="PepSY domain-containing protein" evidence="1">
    <location>
        <begin position="24"/>
        <end position="169"/>
    </location>
</feature>
<proteinExistence type="predicted"/>
<protein>
    <recommendedName>
        <fullName evidence="3">PepSY domain-containing protein</fullName>
    </recommendedName>
</protein>
<evidence type="ECO:0000313" key="2">
    <source>
        <dbReference type="EMBL" id="XDO95980.1"/>
    </source>
</evidence>
<organism evidence="2">
    <name type="scientific">Caulobacter sp. 73W</name>
    <dbReference type="NCBI Taxonomy" id="3161137"/>
    <lineage>
        <taxon>Bacteria</taxon>
        <taxon>Pseudomonadati</taxon>
        <taxon>Pseudomonadota</taxon>
        <taxon>Alphaproteobacteria</taxon>
        <taxon>Caulobacterales</taxon>
        <taxon>Caulobacteraceae</taxon>
        <taxon>Caulobacter</taxon>
    </lineage>
</organism>
<dbReference type="RefSeq" id="WP_369058836.1">
    <property type="nucleotide sequence ID" value="NZ_CP158375.1"/>
</dbReference>
<name>A0AB39KQ44_9CAUL</name>
<dbReference type="EMBL" id="CP158375">
    <property type="protein sequence ID" value="XDO95980.1"/>
    <property type="molecule type" value="Genomic_DNA"/>
</dbReference>
<keyword evidence="1" id="KW-0732">Signal</keyword>
<accession>A0AB39KQ44</accession>
<reference evidence="2" key="1">
    <citation type="submission" date="2024-06" db="EMBL/GenBank/DDBJ databases">
        <title>Caulobacter inopinatus, sp. nov.</title>
        <authorList>
            <person name="Donachie S.P."/>
        </authorList>
    </citation>
    <scope>NUCLEOTIDE SEQUENCE</scope>
    <source>
        <strain evidence="2">73W</strain>
    </source>
</reference>
<gene>
    <name evidence="2" type="ORF">ABOZ73_14435</name>
</gene>
<sequence>MSKVRPFILALSAGAVVTAVAHAQPPVTKITELKPAGLPSAVVALVKGTVPDITITEAQKKEREGRIYFDVEGTTPKGEIELDVMQTGEGAYSVVEIQRDIAWADAPAEVRAAAAKAEKKVEPVRVIESKQTDGSVIYELFAAGVPKDPSLEIMVKNGQVSVLKEVWPH</sequence>
<evidence type="ECO:0008006" key="3">
    <source>
        <dbReference type="Google" id="ProtNLM"/>
    </source>
</evidence>
<evidence type="ECO:0000256" key="1">
    <source>
        <dbReference type="SAM" id="SignalP"/>
    </source>
</evidence>